<dbReference type="EMBL" id="WIGN01001085">
    <property type="protein sequence ID" value="KAF6780926.1"/>
    <property type="molecule type" value="Genomic_DNA"/>
</dbReference>
<dbReference type="Gene3D" id="3.90.1300.10">
    <property type="entry name" value="Amidase signature (AS) domain"/>
    <property type="match status" value="1"/>
</dbReference>
<accession>A0A8H6IK32</accession>
<reference evidence="2 3" key="1">
    <citation type="journal article" date="2020" name="Phytopathology">
        <title>Genome Sequence Resources of Colletotrichum truncatum, C. plurivorum, C. musicola, and C. sojae: Four Species Pathogenic to Soybean (Glycine max).</title>
        <authorList>
            <person name="Rogerio F."/>
            <person name="Boufleur T.R."/>
            <person name="Ciampi-Guillardi M."/>
            <person name="Sukno S.A."/>
            <person name="Thon M.R."/>
            <person name="Massola Junior N.S."/>
            <person name="Baroncelli R."/>
        </authorList>
    </citation>
    <scope>NUCLEOTIDE SEQUENCE [LARGE SCALE GENOMIC DNA]</scope>
    <source>
        <strain evidence="2 3">LFN0009</strain>
    </source>
</reference>
<dbReference type="InterPro" id="IPR036928">
    <property type="entry name" value="AS_sf"/>
</dbReference>
<keyword evidence="3" id="KW-1185">Reference proteome</keyword>
<feature type="non-terminal residue" evidence="2">
    <location>
        <position position="1"/>
    </location>
</feature>
<evidence type="ECO:0000259" key="1">
    <source>
        <dbReference type="Pfam" id="PF01425"/>
    </source>
</evidence>
<dbReference type="PANTHER" id="PTHR42678:SF11">
    <property type="entry name" value="AMIDASE FAMILY PROTEIN"/>
    <property type="match status" value="1"/>
</dbReference>
<organism evidence="2 3">
    <name type="scientific">Colletotrichum sojae</name>
    <dbReference type="NCBI Taxonomy" id="2175907"/>
    <lineage>
        <taxon>Eukaryota</taxon>
        <taxon>Fungi</taxon>
        <taxon>Dikarya</taxon>
        <taxon>Ascomycota</taxon>
        <taxon>Pezizomycotina</taxon>
        <taxon>Sordariomycetes</taxon>
        <taxon>Hypocreomycetidae</taxon>
        <taxon>Glomerellales</taxon>
        <taxon>Glomerellaceae</taxon>
        <taxon>Colletotrichum</taxon>
        <taxon>Colletotrichum orchidearum species complex</taxon>
    </lineage>
</organism>
<comment type="caution">
    <text evidence="2">The sequence shown here is derived from an EMBL/GenBank/DDBJ whole genome shotgun (WGS) entry which is preliminary data.</text>
</comment>
<proteinExistence type="predicted"/>
<feature type="domain" description="Amidase" evidence="1">
    <location>
        <begin position="31"/>
        <end position="130"/>
    </location>
</feature>
<protein>
    <submittedName>
        <fullName evidence="2">Amidase</fullName>
    </submittedName>
</protein>
<dbReference type="PANTHER" id="PTHR42678">
    <property type="entry name" value="AMIDASE"/>
    <property type="match status" value="1"/>
</dbReference>
<sequence>MRGITPVIPTVRVVSGPCAGPCLEVELNFQSDTFTVSQIRKAGGVVIGKTNMPPMANGGMQRGVYGRAESPYNGDYLAAAFASGSSNDAGASTAASMAVFAIGEETVSFGRPPASNNGLVAYTPSRGSRSFGDMFSILDVIAAPDEDLRGDFWRGQPFVSLPAVSSVRPEGSYHALANSSALLGKRIGVPKMYIGEEDAAAQPVWISPAARKLWDQARITLESLGGGRGWTDYLTLATVGDLDLSGPGDLWSYGWVDFLHYVNDTNSVTRLADLPGTLPDRYGNRFGNRSESNTAIVKAIAFRNGTSIYALPGLESHLTALEARRKRDL</sequence>
<dbReference type="Proteomes" id="UP000652219">
    <property type="component" value="Unassembled WGS sequence"/>
</dbReference>
<dbReference type="Pfam" id="PF01425">
    <property type="entry name" value="Amidase"/>
    <property type="match status" value="1"/>
</dbReference>
<dbReference type="InterPro" id="IPR023631">
    <property type="entry name" value="Amidase_dom"/>
</dbReference>
<evidence type="ECO:0000313" key="2">
    <source>
        <dbReference type="EMBL" id="KAF6780926.1"/>
    </source>
</evidence>
<dbReference type="SUPFAM" id="SSF75304">
    <property type="entry name" value="Amidase signature (AS) enzymes"/>
    <property type="match status" value="1"/>
</dbReference>
<gene>
    <name evidence="2" type="ORF">CSOJ01_16111</name>
</gene>
<evidence type="ECO:0000313" key="3">
    <source>
        <dbReference type="Proteomes" id="UP000652219"/>
    </source>
</evidence>
<dbReference type="AlphaFoldDB" id="A0A8H6IK32"/>
<name>A0A8H6IK32_9PEZI</name>